<name>A0A1H6AQV9_9EURY</name>
<accession>A0A1H6AQV9</accession>
<evidence type="ECO:0000313" key="1">
    <source>
        <dbReference type="EMBL" id="QCC47687.1"/>
    </source>
</evidence>
<dbReference type="RefSeq" id="WP_103992130.1">
    <property type="nucleotide sequence ID" value="NZ_CP031311.1"/>
</dbReference>
<evidence type="ECO:0000313" key="4">
    <source>
        <dbReference type="Proteomes" id="UP000296733"/>
    </source>
</evidence>
<dbReference type="Proteomes" id="UP000236740">
    <property type="component" value="Unassembled WGS sequence"/>
</dbReference>
<dbReference type="Proteomes" id="UP000296733">
    <property type="component" value="Chromosome"/>
</dbReference>
<dbReference type="KEGG" id="hlm:DV707_08455"/>
<gene>
    <name evidence="1" type="ORF">DV707_08455</name>
    <name evidence="2" type="ORF">SAMN04488133_2434</name>
</gene>
<protein>
    <submittedName>
        <fullName evidence="2">Uncharacterized protein</fullName>
    </submittedName>
</protein>
<dbReference type="AlphaFoldDB" id="A0A1H6AQV9"/>
<organism evidence="2 3">
    <name type="scientific">Halobellus limi</name>
    <dbReference type="NCBI Taxonomy" id="699433"/>
    <lineage>
        <taxon>Archaea</taxon>
        <taxon>Methanobacteriati</taxon>
        <taxon>Methanobacteriota</taxon>
        <taxon>Stenosarchaea group</taxon>
        <taxon>Halobacteria</taxon>
        <taxon>Halobacteriales</taxon>
        <taxon>Haloferacaceae</taxon>
        <taxon>Halobellus</taxon>
    </lineage>
</organism>
<evidence type="ECO:0000313" key="2">
    <source>
        <dbReference type="EMBL" id="SEG50564.1"/>
    </source>
</evidence>
<dbReference type="GeneID" id="39858115"/>
<dbReference type="EMBL" id="FNVN01000003">
    <property type="protein sequence ID" value="SEG50564.1"/>
    <property type="molecule type" value="Genomic_DNA"/>
</dbReference>
<keyword evidence="3" id="KW-1185">Reference proteome</keyword>
<sequence>MSSQEIEAATAEIRDHIEGFLDTLEVRMEEPRFDEVIEESESLDSKNLSQRRERCVEDALIWPILETLGFDHTPRPYYPSGDENECPDFRVENLADRVIGENKSINQFGEAKNDLRTYLDSQRYEYGIATDGFRWAVYEVEADERGRATTVDVVAEQNIKPVVRRLARERGLVSYTEELQSESTVEGVLGRFYQAFNHYGVRRAIGGLDEFYDLYVEVLAGDGEYQTIESDIMSMLEAPDDATQSEELAFGALFLDRMAFLKLLDDRGVIEGVSLRKEWEEHNRGLNRFRGSFYSTFLQPLFYDALSAHPKQRDGELQRSLQVVPFLSGGLFERLLPNELAYDLPDETVKTVLSRFVEGEGRTLINEAANGSLLETYTEEYENRELAGEFPQHYTAIVGAYHGEIEFVESQIERTLRSFEG</sequence>
<dbReference type="OrthoDB" id="292666at2157"/>
<dbReference type="EMBL" id="CP031311">
    <property type="protein sequence ID" value="QCC47687.1"/>
    <property type="molecule type" value="Genomic_DNA"/>
</dbReference>
<evidence type="ECO:0000313" key="3">
    <source>
        <dbReference type="Proteomes" id="UP000236740"/>
    </source>
</evidence>
<proteinExistence type="predicted"/>
<reference evidence="1 4" key="2">
    <citation type="journal article" date="2019" name="Nat. Commun.">
        <title>A new type of DNA phosphorothioation-based antiviral system in archaea.</title>
        <authorList>
            <person name="Xiong L."/>
            <person name="Liu S."/>
            <person name="Chen S."/>
            <person name="Xiao Y."/>
            <person name="Zhu B."/>
            <person name="Gao Y."/>
            <person name="Zhang Y."/>
            <person name="Chen B."/>
            <person name="Luo J."/>
            <person name="Deng Z."/>
            <person name="Chen X."/>
            <person name="Wang L."/>
            <person name="Chen S."/>
        </authorList>
    </citation>
    <scope>NUCLEOTIDE SEQUENCE [LARGE SCALE GENOMIC DNA]</scope>
    <source>
        <strain evidence="1 4">CGMCC 1.10331</strain>
    </source>
</reference>
<reference evidence="2 3" key="1">
    <citation type="submission" date="2016-10" db="EMBL/GenBank/DDBJ databases">
        <authorList>
            <person name="de Groot N.N."/>
        </authorList>
    </citation>
    <scope>NUCLEOTIDE SEQUENCE [LARGE SCALE GENOMIC DNA]</scope>
    <source>
        <strain evidence="2 3">CGMCC 1.10331</strain>
    </source>
</reference>